<name>A0A4R5UDH3_9GAMM</name>
<reference evidence="1 2" key="1">
    <citation type="submission" date="2019-03" db="EMBL/GenBank/DDBJ databases">
        <title>Luteimonas zhaokaii sp.nov., isolated from the rectal contents of Plateau pika in Yushu, Qinghai Province, China.</title>
        <authorList>
            <person name="Zhang G."/>
        </authorList>
    </citation>
    <scope>NUCLEOTIDE SEQUENCE [LARGE SCALE GENOMIC DNA]</scope>
    <source>
        <strain evidence="1 2">THG-MD21</strain>
    </source>
</reference>
<keyword evidence="2" id="KW-1185">Reference proteome</keyword>
<gene>
    <name evidence="1" type="ORF">E2F49_04005</name>
</gene>
<organism evidence="1 2">
    <name type="scientific">Luteimonas terrae</name>
    <dbReference type="NCBI Taxonomy" id="1530191"/>
    <lineage>
        <taxon>Bacteria</taxon>
        <taxon>Pseudomonadati</taxon>
        <taxon>Pseudomonadota</taxon>
        <taxon>Gammaproteobacteria</taxon>
        <taxon>Lysobacterales</taxon>
        <taxon>Lysobacteraceae</taxon>
        <taxon>Luteimonas</taxon>
    </lineage>
</organism>
<dbReference type="Proteomes" id="UP000295543">
    <property type="component" value="Unassembled WGS sequence"/>
</dbReference>
<evidence type="ECO:0000313" key="1">
    <source>
        <dbReference type="EMBL" id="TDK33211.1"/>
    </source>
</evidence>
<protein>
    <submittedName>
        <fullName evidence="1">Uncharacterized protein</fullName>
    </submittedName>
</protein>
<dbReference type="EMBL" id="SMTG01000002">
    <property type="protein sequence ID" value="TDK33211.1"/>
    <property type="molecule type" value="Genomic_DNA"/>
</dbReference>
<dbReference type="AlphaFoldDB" id="A0A4R5UDH3"/>
<comment type="caution">
    <text evidence="1">The sequence shown here is derived from an EMBL/GenBank/DDBJ whole genome shotgun (WGS) entry which is preliminary data.</text>
</comment>
<sequence>MAIMKGRMYRLDSPPPGTSSRYFELINVSHDAVVSVTEARPGGAQGSIALSPLRGGHHTAMLELASAPCIRDFRIGLRDGRTLIYRDINVCRSRGLYVRTADMQSESRDLADAAAEGGE</sequence>
<proteinExistence type="predicted"/>
<accession>A0A4R5UDH3</accession>
<evidence type="ECO:0000313" key="2">
    <source>
        <dbReference type="Proteomes" id="UP000295543"/>
    </source>
</evidence>